<dbReference type="EMBL" id="PKMF04000020">
    <property type="protein sequence ID" value="KAK7858382.1"/>
    <property type="molecule type" value="Genomic_DNA"/>
</dbReference>
<protein>
    <submittedName>
        <fullName evidence="1">Uncharacterized protein</fullName>
    </submittedName>
</protein>
<dbReference type="AlphaFoldDB" id="A0AAW0M485"/>
<accession>A0AAW0M485</accession>
<proteinExistence type="predicted"/>
<reference evidence="1" key="1">
    <citation type="submission" date="2017-12" db="EMBL/GenBank/DDBJ databases">
        <authorList>
            <person name="Barbosa P."/>
            <person name="Usie A."/>
            <person name="Ramos A.M."/>
        </authorList>
    </citation>
    <scope>NUCLEOTIDE SEQUENCE</scope>
    <source>
        <strain evidence="1">HL8</strain>
        <tissue evidence="1">Leaves</tissue>
    </source>
</reference>
<organism evidence="1">
    <name type="scientific">Quercus suber</name>
    <name type="common">Cork oak</name>
    <dbReference type="NCBI Taxonomy" id="58331"/>
    <lineage>
        <taxon>Eukaryota</taxon>
        <taxon>Viridiplantae</taxon>
        <taxon>Streptophyta</taxon>
        <taxon>Embryophyta</taxon>
        <taxon>Tracheophyta</taxon>
        <taxon>Spermatophyta</taxon>
        <taxon>Magnoliopsida</taxon>
        <taxon>eudicotyledons</taxon>
        <taxon>Gunneridae</taxon>
        <taxon>Pentapetalae</taxon>
        <taxon>rosids</taxon>
        <taxon>fabids</taxon>
        <taxon>Fagales</taxon>
        <taxon>Fagaceae</taxon>
        <taxon>Quercus</taxon>
    </lineage>
</organism>
<gene>
    <name evidence="1" type="ORF">CFP56_013070</name>
</gene>
<comment type="caution">
    <text evidence="1">The sequence shown here is derived from an EMBL/GenBank/DDBJ whole genome shotgun (WGS) entry which is preliminary data.</text>
</comment>
<sequence>MLSLIFNGEDGKHMGSRFMDFNPERWISKLEEYAIPLSSYSFNRTKDLFRSSFSPEFPFFMKQVEGEITKRNV</sequence>
<name>A0AAW0M485_QUESU</name>
<reference evidence="1" key="3">
    <citation type="submission" date="2023-07" db="EMBL/GenBank/DDBJ databases">
        <title>An improved reference 1 genome and first organelle genomes of Quercus suber.</title>
        <authorList>
            <consortium name="Genosuber Consortium"/>
            <person name="Usie A."/>
            <person name="Serra O."/>
            <person name="Barros P."/>
        </authorList>
    </citation>
    <scope>NUCLEOTIDE SEQUENCE</scope>
    <source>
        <strain evidence="1">HL8</strain>
        <tissue evidence="1">Leaves</tissue>
    </source>
</reference>
<reference evidence="1" key="2">
    <citation type="journal article" date="2018" name="Sci. Data">
        <title>The draft genome sequence of cork oak.</title>
        <authorList>
            <person name="Ramos A.M."/>
            <person name="Usie A."/>
            <person name="Barbosa P."/>
            <person name="Barros P.M."/>
            <person name="Capote T."/>
            <person name="Chaves I."/>
            <person name="Simoes F."/>
            <person name="Abreu I."/>
            <person name="Carrasquinho I."/>
            <person name="Faro C."/>
            <person name="Guimaraes J.B."/>
            <person name="Mendonca D."/>
            <person name="Nobrega F."/>
            <person name="Rodrigues L."/>
            <person name="Saibo N.J.M."/>
            <person name="Varela M.C."/>
            <person name="Egas C."/>
            <person name="Matos J."/>
            <person name="Miguel C.M."/>
            <person name="Oliveira M.M."/>
            <person name="Ricardo C.P."/>
            <person name="Goncalves S."/>
        </authorList>
    </citation>
    <scope>NUCLEOTIDE SEQUENCE [LARGE SCALE GENOMIC DNA]</scope>
    <source>
        <strain evidence="1">HL8</strain>
    </source>
</reference>
<evidence type="ECO:0000313" key="1">
    <source>
        <dbReference type="EMBL" id="KAK7858382.1"/>
    </source>
</evidence>